<proteinExistence type="inferred from homology"/>
<dbReference type="PROSITE" id="PS00063">
    <property type="entry name" value="ALDOKETO_REDUCTASE_3"/>
    <property type="match status" value="1"/>
</dbReference>
<dbReference type="Gene3D" id="3.20.20.100">
    <property type="entry name" value="NADP-dependent oxidoreductase domain"/>
    <property type="match status" value="1"/>
</dbReference>
<dbReference type="PANTHER" id="PTHR43827:SF3">
    <property type="entry name" value="NADP-DEPENDENT OXIDOREDUCTASE DOMAIN-CONTAINING PROTEIN"/>
    <property type="match status" value="1"/>
</dbReference>
<dbReference type="InterPro" id="IPR023210">
    <property type="entry name" value="NADP_OxRdtase_dom"/>
</dbReference>
<evidence type="ECO:0000313" key="6">
    <source>
        <dbReference type="EMBL" id="MBP2331785.1"/>
    </source>
</evidence>
<reference evidence="6 7" key="1">
    <citation type="submission" date="2021-03" db="EMBL/GenBank/DDBJ databases">
        <title>Sequencing the genomes of 1000 actinobacteria strains.</title>
        <authorList>
            <person name="Klenk H.-P."/>
        </authorList>
    </citation>
    <scope>NUCLEOTIDE SEQUENCE [LARGE SCALE GENOMIC DNA]</scope>
    <source>
        <strain evidence="6 7">DSM 44506</strain>
    </source>
</reference>
<name>A0ABS4U566_9CORY</name>
<dbReference type="EMBL" id="JAGINY010000001">
    <property type="protein sequence ID" value="MBP2331785.1"/>
    <property type="molecule type" value="Genomic_DNA"/>
</dbReference>
<evidence type="ECO:0000256" key="3">
    <source>
        <dbReference type="ARBA" id="ARBA00023002"/>
    </source>
</evidence>
<feature type="domain" description="NADP-dependent oxidoreductase" evidence="5">
    <location>
        <begin position="29"/>
        <end position="271"/>
    </location>
</feature>
<dbReference type="RefSeq" id="WP_209652025.1">
    <property type="nucleotide sequence ID" value="NZ_CP047357.1"/>
</dbReference>
<dbReference type="Pfam" id="PF00248">
    <property type="entry name" value="Aldo_ket_red"/>
    <property type="match status" value="1"/>
</dbReference>
<evidence type="ECO:0000256" key="1">
    <source>
        <dbReference type="ARBA" id="ARBA00007905"/>
    </source>
</evidence>
<dbReference type="PRINTS" id="PR00069">
    <property type="entry name" value="ALDKETRDTASE"/>
</dbReference>
<dbReference type="InterPro" id="IPR036812">
    <property type="entry name" value="NAD(P)_OxRdtase_dom_sf"/>
</dbReference>
<dbReference type="InterPro" id="IPR020471">
    <property type="entry name" value="AKR"/>
</dbReference>
<comment type="similarity">
    <text evidence="1">Belongs to the aldo/keto reductase family.</text>
</comment>
<dbReference type="PIRSF" id="PIRSF000097">
    <property type="entry name" value="AKR"/>
    <property type="match status" value="1"/>
</dbReference>
<comment type="caution">
    <text evidence="6">The sequence shown here is derived from an EMBL/GenBank/DDBJ whole genome shotgun (WGS) entry which is preliminary data.</text>
</comment>
<dbReference type="Proteomes" id="UP001519305">
    <property type="component" value="Unassembled WGS sequence"/>
</dbReference>
<feature type="region of interest" description="Disordered" evidence="4">
    <location>
        <begin position="1"/>
        <end position="20"/>
    </location>
</feature>
<sequence length="288" mass="31062">MANEEINGTPSTGTIPSLSLNDGNSIPQIGLGTWRMDDATARRCVRHAISIGYRHIDTASLYGNEVGVGQGIADAIAAGDVARGDLFVTTKVWNDAHRAADTRRSAGDSLRRLGLDYVDLLLVHWPCPKQGLFAESYGEIMVLRDEGLTRSAGVANFYSDVLDELPEAPAVNQIELHPGLPQDEQVDDDRRRGVVTQSWAPLGRAKQFASGPIADVAAELGRTPAQVTLRWHLQRGLVAIPKSADEGRMAENLGVLDFELSDEHMAAIAGLADPDSRIGGDPRFFGDE</sequence>
<dbReference type="GO" id="GO:0016491">
    <property type="term" value="F:oxidoreductase activity"/>
    <property type="evidence" value="ECO:0007669"/>
    <property type="project" value="UniProtKB-KW"/>
</dbReference>
<keyword evidence="2" id="KW-0521">NADP</keyword>
<dbReference type="PROSITE" id="PS00798">
    <property type="entry name" value="ALDOKETO_REDUCTASE_1"/>
    <property type="match status" value="1"/>
</dbReference>
<keyword evidence="3 6" id="KW-0560">Oxidoreductase</keyword>
<dbReference type="CDD" id="cd19071">
    <property type="entry name" value="AKR_AKR1-5-like"/>
    <property type="match status" value="1"/>
</dbReference>
<accession>A0ABS4U566</accession>
<dbReference type="SUPFAM" id="SSF51430">
    <property type="entry name" value="NAD(P)-linked oxidoreductase"/>
    <property type="match status" value="1"/>
</dbReference>
<evidence type="ECO:0000256" key="4">
    <source>
        <dbReference type="SAM" id="MobiDB-lite"/>
    </source>
</evidence>
<evidence type="ECO:0000259" key="5">
    <source>
        <dbReference type="Pfam" id="PF00248"/>
    </source>
</evidence>
<dbReference type="InterPro" id="IPR018170">
    <property type="entry name" value="Aldo/ket_reductase_CS"/>
</dbReference>
<evidence type="ECO:0000256" key="2">
    <source>
        <dbReference type="ARBA" id="ARBA00022857"/>
    </source>
</evidence>
<protein>
    <submittedName>
        <fullName evidence="6">2,5-diketo-D-gluconate reductase A</fullName>
        <ecNumber evidence="6">1.1.1.346</ecNumber>
    </submittedName>
</protein>
<organism evidence="6 7">
    <name type="scientific">Corynebacterium freneyi</name>
    <dbReference type="NCBI Taxonomy" id="134034"/>
    <lineage>
        <taxon>Bacteria</taxon>
        <taxon>Bacillati</taxon>
        <taxon>Actinomycetota</taxon>
        <taxon>Actinomycetes</taxon>
        <taxon>Mycobacteriales</taxon>
        <taxon>Corynebacteriaceae</taxon>
        <taxon>Corynebacterium</taxon>
    </lineage>
</organism>
<keyword evidence="7" id="KW-1185">Reference proteome</keyword>
<dbReference type="PANTHER" id="PTHR43827">
    <property type="entry name" value="2,5-DIKETO-D-GLUCONIC ACID REDUCTASE"/>
    <property type="match status" value="1"/>
</dbReference>
<gene>
    <name evidence="6" type="ORF">JOF33_000484</name>
</gene>
<evidence type="ECO:0000313" key="7">
    <source>
        <dbReference type="Proteomes" id="UP001519305"/>
    </source>
</evidence>
<dbReference type="EC" id="1.1.1.346" evidence="6"/>